<protein>
    <recommendedName>
        <fullName evidence="1">Rad4/PNGase transglutaminase-like fold domain-containing protein</fullName>
    </recommendedName>
</protein>
<dbReference type="RefSeq" id="XP_004354819.1">
    <property type="nucleotide sequence ID" value="XM_004354767.1"/>
</dbReference>
<dbReference type="Pfam" id="PF03835">
    <property type="entry name" value="Rad4"/>
    <property type="match status" value="1"/>
</dbReference>
<dbReference type="GeneID" id="14925455"/>
<dbReference type="SUPFAM" id="SSF54001">
    <property type="entry name" value="Cysteine proteinases"/>
    <property type="match status" value="1"/>
</dbReference>
<name>L8HJ47_ACACF</name>
<dbReference type="GO" id="GO:0006516">
    <property type="term" value="P:glycoprotein catabolic process"/>
    <property type="evidence" value="ECO:0007669"/>
    <property type="project" value="TreeGrafter"/>
</dbReference>
<dbReference type="EMBL" id="KB007821">
    <property type="protein sequence ID" value="ELR24431.1"/>
    <property type="molecule type" value="Genomic_DNA"/>
</dbReference>
<dbReference type="GO" id="GO:0000224">
    <property type="term" value="F:peptide-N4-(N-acetyl-beta-glucosaminyl)asparagine amidase activity"/>
    <property type="evidence" value="ECO:0007669"/>
    <property type="project" value="TreeGrafter"/>
</dbReference>
<dbReference type="InterPro" id="IPR050883">
    <property type="entry name" value="PNGase"/>
</dbReference>
<dbReference type="InterPro" id="IPR038765">
    <property type="entry name" value="Papain-like_cys_pep_sf"/>
</dbReference>
<evidence type="ECO:0000313" key="2">
    <source>
        <dbReference type="EMBL" id="ELR24431.1"/>
    </source>
</evidence>
<dbReference type="AlphaFoldDB" id="L8HJ47"/>
<sequence>MGYPTRMVIDWTDHVWVEVYSHNQERWVHADPCESAYDKPLLYEAGWGKKLSYVVAISKDEAIDVIHRYTRQWDQVLSRRTLVPEDVFAQVVDWLDRQLRQRAQLDTAATAVHHARTHARTILFWFVSCGCLMFRTGRAEGARLNHRSSRTVSGSAR</sequence>
<keyword evidence="3" id="KW-1185">Reference proteome</keyword>
<reference evidence="2 3" key="1">
    <citation type="journal article" date="2013" name="Genome Biol.">
        <title>Genome of Acanthamoeba castellanii highlights extensive lateral gene transfer and early evolution of tyrosine kinase signaling.</title>
        <authorList>
            <person name="Clarke M."/>
            <person name="Lohan A.J."/>
            <person name="Liu B."/>
            <person name="Lagkouvardos I."/>
            <person name="Roy S."/>
            <person name="Zafar N."/>
            <person name="Bertelli C."/>
            <person name="Schilde C."/>
            <person name="Kianianmomeni A."/>
            <person name="Burglin T.R."/>
            <person name="Frech C."/>
            <person name="Turcotte B."/>
            <person name="Kopec K.O."/>
            <person name="Synnott J.M."/>
            <person name="Choo C."/>
            <person name="Paponov I."/>
            <person name="Finkler A."/>
            <person name="Soon Heng Tan C."/>
            <person name="Hutchins A.P."/>
            <person name="Weinmeier T."/>
            <person name="Rattei T."/>
            <person name="Chu J.S."/>
            <person name="Gimenez G."/>
            <person name="Irimia M."/>
            <person name="Rigden D.J."/>
            <person name="Fitzpatrick D.A."/>
            <person name="Lorenzo-Morales J."/>
            <person name="Bateman A."/>
            <person name="Chiu C.H."/>
            <person name="Tang P."/>
            <person name="Hegemann P."/>
            <person name="Fromm H."/>
            <person name="Raoult D."/>
            <person name="Greub G."/>
            <person name="Miranda-Saavedra D."/>
            <person name="Chen N."/>
            <person name="Nash P."/>
            <person name="Ginger M.L."/>
            <person name="Horn M."/>
            <person name="Schaap P."/>
            <person name="Caler L."/>
            <person name="Loftus B."/>
        </authorList>
    </citation>
    <scope>NUCLEOTIDE SEQUENCE [LARGE SCALE GENOMIC DNA]</scope>
    <source>
        <strain evidence="2 3">Neff</strain>
    </source>
</reference>
<proteinExistence type="predicted"/>
<accession>L8HJ47</accession>
<organism evidence="2 3">
    <name type="scientific">Acanthamoeba castellanii (strain ATCC 30010 / Neff)</name>
    <dbReference type="NCBI Taxonomy" id="1257118"/>
    <lineage>
        <taxon>Eukaryota</taxon>
        <taxon>Amoebozoa</taxon>
        <taxon>Discosea</taxon>
        <taxon>Longamoebia</taxon>
        <taxon>Centramoebida</taxon>
        <taxon>Acanthamoebidae</taxon>
        <taxon>Acanthamoeba</taxon>
    </lineage>
</organism>
<dbReference type="STRING" id="1257118.L8HJ47"/>
<dbReference type="VEuPathDB" id="AmoebaDB:ACA1_007310"/>
<dbReference type="InterPro" id="IPR018325">
    <property type="entry name" value="Rad4/PNGase_transGLS-fold"/>
</dbReference>
<dbReference type="PANTHER" id="PTHR12143:SF19">
    <property type="entry name" value="PEPTIDE-N(4)-(N-ACETYL-BETA-GLUCOSAMINYL)ASPARAGINE AMIDASE"/>
    <property type="match status" value="1"/>
</dbReference>
<dbReference type="GO" id="GO:0005829">
    <property type="term" value="C:cytosol"/>
    <property type="evidence" value="ECO:0007669"/>
    <property type="project" value="TreeGrafter"/>
</dbReference>
<dbReference type="PANTHER" id="PTHR12143">
    <property type="entry name" value="PEPTIDE N-GLYCANASE PNGASE -RELATED"/>
    <property type="match status" value="1"/>
</dbReference>
<evidence type="ECO:0000259" key="1">
    <source>
        <dbReference type="Pfam" id="PF03835"/>
    </source>
</evidence>
<feature type="domain" description="Rad4/PNGase transglutaminase-like fold" evidence="1">
    <location>
        <begin position="14"/>
        <end position="104"/>
    </location>
</feature>
<evidence type="ECO:0000313" key="3">
    <source>
        <dbReference type="Proteomes" id="UP000011083"/>
    </source>
</evidence>
<gene>
    <name evidence="2" type="ORF">ACA1_007310</name>
</gene>
<dbReference type="OrthoDB" id="409136at2759"/>
<dbReference type="GO" id="GO:0005634">
    <property type="term" value="C:nucleus"/>
    <property type="evidence" value="ECO:0007669"/>
    <property type="project" value="TreeGrafter"/>
</dbReference>
<dbReference type="Proteomes" id="UP000011083">
    <property type="component" value="Unassembled WGS sequence"/>
</dbReference>
<dbReference type="Gene3D" id="3.10.620.30">
    <property type="match status" value="1"/>
</dbReference>
<dbReference type="KEGG" id="acan:ACA1_007310"/>